<dbReference type="Gene3D" id="3.30.70.100">
    <property type="match status" value="1"/>
</dbReference>
<evidence type="ECO:0000313" key="2">
    <source>
        <dbReference type="Proteomes" id="UP000217153"/>
    </source>
</evidence>
<gene>
    <name evidence="1" type="ORF">B1s21122_01950</name>
</gene>
<dbReference type="PANTHER" id="PTHR34389:SF2">
    <property type="entry name" value="L-RHAMNOSE MUTAROTASE"/>
    <property type="match status" value="1"/>
</dbReference>
<dbReference type="EMBL" id="CP016768">
    <property type="protein sequence ID" value="ASY09931.1"/>
    <property type="molecule type" value="Genomic_DNA"/>
</dbReference>
<sequence length="107" mass="12496">MKRIGSVIGVKPDQIAEYERIHAEVWPGVLATLKRANVTKFSIFRHENMLFSYMEYSGTDYEADMAMIAADPITQDWWKVTAPMQNPVPQKSENEWWHEIPEVFHLT</sequence>
<dbReference type="InterPro" id="IPR011008">
    <property type="entry name" value="Dimeric_a/b-barrel"/>
</dbReference>
<dbReference type="SUPFAM" id="SSF54909">
    <property type="entry name" value="Dimeric alpha+beta barrel"/>
    <property type="match status" value="1"/>
</dbReference>
<name>A0A249JZI2_9ACTN</name>
<dbReference type="Pfam" id="PF05336">
    <property type="entry name" value="rhaM"/>
    <property type="match status" value="1"/>
</dbReference>
<dbReference type="InterPro" id="IPR008000">
    <property type="entry name" value="Rham/fucose_mutarotase"/>
</dbReference>
<proteinExistence type="predicted"/>
<dbReference type="GO" id="GO:0016857">
    <property type="term" value="F:racemase and epimerase activity, acting on carbohydrates and derivatives"/>
    <property type="evidence" value="ECO:0007669"/>
    <property type="project" value="InterPro"/>
</dbReference>
<organism evidence="1 2">
    <name type="scientific">Candidatus Nanopelagicus limnae</name>
    <dbReference type="NCBI Taxonomy" id="1884634"/>
    <lineage>
        <taxon>Bacteria</taxon>
        <taxon>Bacillati</taxon>
        <taxon>Actinomycetota</taxon>
        <taxon>Actinomycetes</taxon>
        <taxon>Candidatus Nanopelagicales</taxon>
        <taxon>Candidatus Nanopelagicaceae</taxon>
        <taxon>Candidatus Nanopelagicus</taxon>
    </lineage>
</organism>
<accession>A0A249JZI2</accession>
<reference evidence="2" key="1">
    <citation type="submission" date="2016-10" db="EMBL/GenBank/DDBJ databases">
        <title>High microdiversification within the ubiquitous acI lineage of Actinobacteria.</title>
        <authorList>
            <person name="Neuenschwander S.M."/>
            <person name="Salcher M."/>
            <person name="Ghai R."/>
            <person name="Pernthaler J."/>
        </authorList>
    </citation>
    <scope>NUCLEOTIDE SEQUENCE [LARGE SCALE GENOMIC DNA]</scope>
</reference>
<dbReference type="AlphaFoldDB" id="A0A249JZI2"/>
<keyword evidence="2" id="KW-1185">Reference proteome</keyword>
<dbReference type="OrthoDB" id="9799608at2"/>
<protein>
    <submittedName>
        <fullName evidence="1">L-rhamnose mutarotase</fullName>
    </submittedName>
</protein>
<dbReference type="Proteomes" id="UP000217153">
    <property type="component" value="Chromosome"/>
</dbReference>
<dbReference type="KEGG" id="abam:B1s21122_01950"/>
<dbReference type="PANTHER" id="PTHR34389">
    <property type="entry name" value="L-RHAMNOSE MUTAROTASE"/>
    <property type="match status" value="1"/>
</dbReference>
<evidence type="ECO:0000313" key="1">
    <source>
        <dbReference type="EMBL" id="ASY09931.1"/>
    </source>
</evidence>